<feature type="domain" description="Glycosyltransferase 2-like" evidence="1">
    <location>
        <begin position="10"/>
        <end position="158"/>
    </location>
</feature>
<dbReference type="InterPro" id="IPR029044">
    <property type="entry name" value="Nucleotide-diphossugar_trans"/>
</dbReference>
<evidence type="ECO:0000313" key="3">
    <source>
        <dbReference type="Proteomes" id="UP000648239"/>
    </source>
</evidence>
<reference evidence="2 3" key="1">
    <citation type="submission" date="2020-08" db="EMBL/GenBank/DDBJ databases">
        <title>Acidobacteriota in marine sediments use diverse sulfur dissimilation pathways.</title>
        <authorList>
            <person name="Wasmund K."/>
        </authorList>
    </citation>
    <scope>NUCLEOTIDE SEQUENCE [LARGE SCALE GENOMIC DNA]</scope>
    <source>
        <strain evidence="2">MAG AM4</strain>
    </source>
</reference>
<dbReference type="EMBL" id="JACXWD010000040">
    <property type="protein sequence ID" value="MBD3868696.1"/>
    <property type="molecule type" value="Genomic_DNA"/>
</dbReference>
<evidence type="ECO:0000313" key="2">
    <source>
        <dbReference type="EMBL" id="MBD3868696.1"/>
    </source>
</evidence>
<evidence type="ECO:0000259" key="1">
    <source>
        <dbReference type="Pfam" id="PF00535"/>
    </source>
</evidence>
<proteinExistence type="predicted"/>
<comment type="caution">
    <text evidence="2">The sequence shown here is derived from an EMBL/GenBank/DDBJ whole genome shotgun (WGS) entry which is preliminary data.</text>
</comment>
<dbReference type="AlphaFoldDB" id="A0A8J6Y991"/>
<dbReference type="SUPFAM" id="SSF53448">
    <property type="entry name" value="Nucleotide-diphospho-sugar transferases"/>
    <property type="match status" value="1"/>
</dbReference>
<organism evidence="2 3">
    <name type="scientific">Candidatus Polarisedimenticola svalbardensis</name>
    <dbReference type="NCBI Taxonomy" id="2886004"/>
    <lineage>
        <taxon>Bacteria</taxon>
        <taxon>Pseudomonadati</taxon>
        <taxon>Acidobacteriota</taxon>
        <taxon>Candidatus Polarisedimenticolia</taxon>
        <taxon>Candidatus Polarisedimenticolales</taxon>
        <taxon>Candidatus Polarisedimenticolaceae</taxon>
        <taxon>Candidatus Polarisedimenticola</taxon>
    </lineage>
</organism>
<name>A0A8J6Y991_9BACT</name>
<protein>
    <submittedName>
        <fullName evidence="2">Glycosyltransferase family 2 protein</fullName>
    </submittedName>
</protein>
<dbReference type="PANTHER" id="PTHR22916:SF3">
    <property type="entry name" value="UDP-GLCNAC:BETAGAL BETA-1,3-N-ACETYLGLUCOSAMINYLTRANSFERASE-LIKE PROTEIN 1"/>
    <property type="match status" value="1"/>
</dbReference>
<dbReference type="Pfam" id="PF00535">
    <property type="entry name" value="Glycos_transf_2"/>
    <property type="match status" value="1"/>
</dbReference>
<accession>A0A8J6Y991</accession>
<dbReference type="CDD" id="cd00761">
    <property type="entry name" value="Glyco_tranf_GTA_type"/>
    <property type="match status" value="1"/>
</dbReference>
<dbReference type="Proteomes" id="UP000648239">
    <property type="component" value="Unassembled WGS sequence"/>
</dbReference>
<gene>
    <name evidence="2" type="ORF">IFK94_11275</name>
</gene>
<dbReference type="PANTHER" id="PTHR22916">
    <property type="entry name" value="GLYCOSYLTRANSFERASE"/>
    <property type="match status" value="1"/>
</dbReference>
<dbReference type="GO" id="GO:0016758">
    <property type="term" value="F:hexosyltransferase activity"/>
    <property type="evidence" value="ECO:0007669"/>
    <property type="project" value="UniProtKB-ARBA"/>
</dbReference>
<dbReference type="Gene3D" id="3.90.550.10">
    <property type="entry name" value="Spore Coat Polysaccharide Biosynthesis Protein SpsA, Chain A"/>
    <property type="match status" value="1"/>
</dbReference>
<sequence>MADKGEPQVSVLMPFRDAEATLPQCLQSIRRQTFPDWECVAVDDHSSDRSLELVREAAASDSRIQVVRGTTGGLVPALNQGLALCSGRYVARMDGDDLMHRDRLAHQVAMLESDPGLAGLGCRVRMFPRKTLGPGMAAYEAWLNRIDSPERLAADLWIECPVAHPALMLHSGVFKEAGYRDKGWPEDYDLILRLLGAGRKIGVAPQRLLSWRRDPGSLSMTDPRYLADRFAACKAEHLCTLSAIGFLHASHRYLLWGYGGTGRSLARELQVHGRYPSAIIDVHPGRIDNRILGAAVIGPEDLPEPGTLPMVVSVAGEEPRGRIRAFLNHRGWRESLDFICAA</sequence>
<dbReference type="InterPro" id="IPR001173">
    <property type="entry name" value="Glyco_trans_2-like"/>
</dbReference>